<dbReference type="GO" id="GO:0006355">
    <property type="term" value="P:regulation of DNA-templated transcription"/>
    <property type="evidence" value="ECO:0007669"/>
    <property type="project" value="InterPro"/>
</dbReference>
<dbReference type="Proteomes" id="UP000256695">
    <property type="component" value="Unassembled WGS sequence"/>
</dbReference>
<evidence type="ECO:0000256" key="3">
    <source>
        <dbReference type="ARBA" id="ARBA00023163"/>
    </source>
</evidence>
<dbReference type="SMART" id="SM00419">
    <property type="entry name" value="HTH_CRP"/>
    <property type="match status" value="1"/>
</dbReference>
<protein>
    <recommendedName>
        <fullName evidence="4">HTH crp-type domain-containing protein</fullName>
    </recommendedName>
</protein>
<keyword evidence="2" id="KW-0238">DNA-binding</keyword>
<gene>
    <name evidence="5" type="ORF">CQA57_03055</name>
</gene>
<sequence>MNSNRGLEMHSFIAHWIDSLMLKDLDLKQHILKALVNKNFINKERLYIDTQMCKGLLFILDGKARIFSLSKQGREIDLFYLDAGECCILSANCVYNSVEMDIILEFMQDTKTAILPSSILHILKDNIIFQNFLTHLLTKRLSQTITTLNITNFKSLSYKFSQFALKNMQNNSLYITHQELSNHLGSTRESLTRLLKKLEKQGIVKNLRKEIKIQDIDALKNLN</sequence>
<comment type="caution">
    <text evidence="5">The sequence shown here is derived from an EMBL/GenBank/DDBJ whole genome shotgun (WGS) entry which is preliminary data.</text>
</comment>
<dbReference type="SUPFAM" id="SSF51206">
    <property type="entry name" value="cAMP-binding domain-like"/>
    <property type="match status" value="1"/>
</dbReference>
<dbReference type="PRINTS" id="PR00034">
    <property type="entry name" value="HTHCRP"/>
</dbReference>
<dbReference type="InterPro" id="IPR036390">
    <property type="entry name" value="WH_DNA-bd_sf"/>
</dbReference>
<evidence type="ECO:0000313" key="6">
    <source>
        <dbReference type="Proteomes" id="UP000256695"/>
    </source>
</evidence>
<dbReference type="Gene3D" id="1.10.10.10">
    <property type="entry name" value="Winged helix-like DNA-binding domain superfamily/Winged helix DNA-binding domain"/>
    <property type="match status" value="1"/>
</dbReference>
<evidence type="ECO:0000256" key="2">
    <source>
        <dbReference type="ARBA" id="ARBA00023125"/>
    </source>
</evidence>
<dbReference type="InterPro" id="IPR012318">
    <property type="entry name" value="HTH_CRP"/>
</dbReference>
<evidence type="ECO:0000313" key="5">
    <source>
        <dbReference type="EMBL" id="RDU74084.1"/>
    </source>
</evidence>
<dbReference type="InterPro" id="IPR014710">
    <property type="entry name" value="RmlC-like_jellyroll"/>
</dbReference>
<proteinExistence type="predicted"/>
<keyword evidence="3" id="KW-0804">Transcription</keyword>
<dbReference type="InterPro" id="IPR018490">
    <property type="entry name" value="cNMP-bd_dom_sf"/>
</dbReference>
<dbReference type="Gene3D" id="2.60.120.10">
    <property type="entry name" value="Jelly Rolls"/>
    <property type="match status" value="1"/>
</dbReference>
<keyword evidence="1" id="KW-0805">Transcription regulation</keyword>
<dbReference type="AlphaFoldDB" id="A0A3D8JB43"/>
<dbReference type="EMBL" id="NXLX01000005">
    <property type="protein sequence ID" value="RDU74084.1"/>
    <property type="molecule type" value="Genomic_DNA"/>
</dbReference>
<accession>A0A3D8JB43</accession>
<evidence type="ECO:0000259" key="4">
    <source>
        <dbReference type="PROSITE" id="PS51063"/>
    </source>
</evidence>
<dbReference type="OrthoDB" id="9776746at2"/>
<evidence type="ECO:0000256" key="1">
    <source>
        <dbReference type="ARBA" id="ARBA00023015"/>
    </source>
</evidence>
<dbReference type="GO" id="GO:0003677">
    <property type="term" value="F:DNA binding"/>
    <property type="evidence" value="ECO:0007669"/>
    <property type="project" value="UniProtKB-KW"/>
</dbReference>
<dbReference type="PROSITE" id="PS51063">
    <property type="entry name" value="HTH_CRP_2"/>
    <property type="match status" value="1"/>
</dbReference>
<name>A0A3D8JB43_9HELI</name>
<dbReference type="Pfam" id="PF13545">
    <property type="entry name" value="HTH_Crp_2"/>
    <property type="match status" value="1"/>
</dbReference>
<dbReference type="SUPFAM" id="SSF46785">
    <property type="entry name" value="Winged helix' DNA-binding domain"/>
    <property type="match status" value="1"/>
</dbReference>
<organism evidence="5 6">
    <name type="scientific">Helicobacter anseris</name>
    <dbReference type="NCBI Taxonomy" id="375926"/>
    <lineage>
        <taxon>Bacteria</taxon>
        <taxon>Pseudomonadati</taxon>
        <taxon>Campylobacterota</taxon>
        <taxon>Epsilonproteobacteria</taxon>
        <taxon>Campylobacterales</taxon>
        <taxon>Helicobacteraceae</taxon>
        <taxon>Helicobacter</taxon>
    </lineage>
</organism>
<dbReference type="InterPro" id="IPR036388">
    <property type="entry name" value="WH-like_DNA-bd_sf"/>
</dbReference>
<keyword evidence="6" id="KW-1185">Reference proteome</keyword>
<feature type="domain" description="HTH crp-type" evidence="4">
    <location>
        <begin position="135"/>
        <end position="217"/>
    </location>
</feature>
<reference evidence="5 6" key="1">
    <citation type="submission" date="2018-04" db="EMBL/GenBank/DDBJ databases">
        <title>Novel Campyloabacter and Helicobacter Species and Strains.</title>
        <authorList>
            <person name="Mannion A.J."/>
            <person name="Shen Z."/>
            <person name="Fox J.G."/>
        </authorList>
    </citation>
    <scope>NUCLEOTIDE SEQUENCE [LARGE SCALE GENOMIC DNA]</scope>
    <source>
        <strain evidence="5 6">MIT 04-9362</strain>
    </source>
</reference>